<dbReference type="SMART" id="SM00674">
    <property type="entry name" value="CENPB"/>
    <property type="match status" value="1"/>
</dbReference>
<dbReference type="InterPro" id="IPR036397">
    <property type="entry name" value="RNaseH_sf"/>
</dbReference>
<dbReference type="PANTHER" id="PTHR19303:SF73">
    <property type="entry name" value="PROTEIN PDC2"/>
    <property type="match status" value="1"/>
</dbReference>
<dbReference type="EMBL" id="CP138586">
    <property type="protein sequence ID" value="WPH02132.1"/>
    <property type="molecule type" value="Genomic_DNA"/>
</dbReference>
<dbReference type="Gene3D" id="1.10.10.60">
    <property type="entry name" value="Homeodomain-like"/>
    <property type="match status" value="2"/>
</dbReference>
<accession>A0AAQ3MC00</accession>
<keyword evidence="1" id="KW-0238">DNA-binding</keyword>
<gene>
    <name evidence="3" type="ORF">R9X50_00498700</name>
</gene>
<evidence type="ECO:0000313" key="3">
    <source>
        <dbReference type="EMBL" id="WPH02132.1"/>
    </source>
</evidence>
<dbReference type="Pfam" id="PF03221">
    <property type="entry name" value="HTH_Tnp_Tc5"/>
    <property type="match status" value="1"/>
</dbReference>
<reference evidence="3 4" key="1">
    <citation type="submission" date="2023-11" db="EMBL/GenBank/DDBJ databases">
        <title>An acidophilic fungus is an integral part of prey digestion in a carnivorous sundew plant.</title>
        <authorList>
            <person name="Tsai I.J."/>
        </authorList>
    </citation>
    <scope>NUCLEOTIDE SEQUENCE [LARGE SCALE GENOMIC DNA]</scope>
    <source>
        <strain evidence="3">169a</strain>
    </source>
</reference>
<dbReference type="Proteomes" id="UP001303373">
    <property type="component" value="Chromosome 7"/>
</dbReference>
<dbReference type="Gene3D" id="3.30.420.10">
    <property type="entry name" value="Ribonuclease H-like superfamily/Ribonuclease H"/>
    <property type="match status" value="1"/>
</dbReference>
<protein>
    <recommendedName>
        <fullName evidence="2">HTH CENPB-type domain-containing protein</fullName>
    </recommendedName>
</protein>
<evidence type="ECO:0000313" key="4">
    <source>
        <dbReference type="Proteomes" id="UP001303373"/>
    </source>
</evidence>
<dbReference type="GO" id="GO:0005634">
    <property type="term" value="C:nucleus"/>
    <property type="evidence" value="ECO:0007669"/>
    <property type="project" value="TreeGrafter"/>
</dbReference>
<name>A0AAQ3MC00_9PEZI</name>
<dbReference type="InterPro" id="IPR009057">
    <property type="entry name" value="Homeodomain-like_sf"/>
</dbReference>
<dbReference type="InterPro" id="IPR050863">
    <property type="entry name" value="CenT-Element_Derived"/>
</dbReference>
<dbReference type="AlphaFoldDB" id="A0AAQ3MC00"/>
<evidence type="ECO:0000256" key="1">
    <source>
        <dbReference type="ARBA" id="ARBA00023125"/>
    </source>
</evidence>
<proteinExistence type="predicted"/>
<dbReference type="PROSITE" id="PS51253">
    <property type="entry name" value="HTH_CENPB"/>
    <property type="match status" value="1"/>
</dbReference>
<dbReference type="Pfam" id="PF03184">
    <property type="entry name" value="DDE_1"/>
    <property type="match status" value="1"/>
</dbReference>
<dbReference type="Pfam" id="PF18107">
    <property type="entry name" value="HTH_ABP1_N"/>
    <property type="match status" value="1"/>
</dbReference>
<evidence type="ECO:0000259" key="2">
    <source>
        <dbReference type="PROSITE" id="PS51253"/>
    </source>
</evidence>
<dbReference type="GO" id="GO:0003677">
    <property type="term" value="F:DNA binding"/>
    <property type="evidence" value="ECO:0007669"/>
    <property type="project" value="UniProtKB-KW"/>
</dbReference>
<dbReference type="InterPro" id="IPR004875">
    <property type="entry name" value="DDE_SF_endonuclease_dom"/>
</dbReference>
<keyword evidence="4" id="KW-1185">Reference proteome</keyword>
<dbReference type="PANTHER" id="PTHR19303">
    <property type="entry name" value="TRANSPOSON"/>
    <property type="match status" value="1"/>
</dbReference>
<dbReference type="InterPro" id="IPR041188">
    <property type="entry name" value="HTH_ABP1_N"/>
</dbReference>
<dbReference type="InterPro" id="IPR006600">
    <property type="entry name" value="HTH_CenpB_DNA-bd_dom"/>
</dbReference>
<feature type="domain" description="HTH CENPB-type" evidence="2">
    <location>
        <begin position="70"/>
        <end position="144"/>
    </location>
</feature>
<sequence length="453" mass="52545">MEPKQRLSYTTSERIALRRQQRQTPGISQQELARWFTRVYNKPIKRSTVCDIVSKRYAHLDEPGVIHNLALKKERTTQWPELEQALAHWHAIAQRTLPITGDLIRQVATDLWHKLPQYKDLPQPVWSEGWLSKFKSRYHIKAHRKHGEAGSVNNSELMASISEVQAQLSLFSAEDQYNYDETGLFWKAVPERSLTSHTLPGMKQNKQRITLLNCVNKTGSHKLPLWIIGKYKNPRCFNAAGVNIQRLNCTYEANKKAWMTGPIFLQWLRWFDKQVNGRKVALIMDNFSGHQAAIAELEGMPKAFQLQHVTVIWLPPNSTSKTQPLDQGVIASFKANYRKLWLQYLLDEYNEGREGFTTMNILKAIRWSIRAWHEVTPETIHNCWMHSYLNPFTSQAKEQRQANAAAQNPLINNPQGQEIIEELRVQISLLLNQEQVLEPMDIKNLIELDDEVI</sequence>
<organism evidence="3 4">
    <name type="scientific">Acrodontium crateriforme</name>
    <dbReference type="NCBI Taxonomy" id="150365"/>
    <lineage>
        <taxon>Eukaryota</taxon>
        <taxon>Fungi</taxon>
        <taxon>Dikarya</taxon>
        <taxon>Ascomycota</taxon>
        <taxon>Pezizomycotina</taxon>
        <taxon>Dothideomycetes</taxon>
        <taxon>Dothideomycetidae</taxon>
        <taxon>Mycosphaerellales</taxon>
        <taxon>Teratosphaeriaceae</taxon>
        <taxon>Acrodontium</taxon>
    </lineage>
</organism>
<dbReference type="SUPFAM" id="SSF46689">
    <property type="entry name" value="Homeodomain-like"/>
    <property type="match status" value="2"/>
</dbReference>